<dbReference type="InterPro" id="IPR051261">
    <property type="entry name" value="NLR"/>
</dbReference>
<dbReference type="InterPro" id="IPR029495">
    <property type="entry name" value="NACHT-assoc"/>
</dbReference>
<evidence type="ECO:0000256" key="1">
    <source>
        <dbReference type="ARBA" id="ARBA00004496"/>
    </source>
</evidence>
<dbReference type="InterPro" id="IPR006574">
    <property type="entry name" value="PRY"/>
</dbReference>
<dbReference type="FunFam" id="3.40.50.300:FF:000210">
    <property type="entry name" value="Si:dkey-16p6.1"/>
    <property type="match status" value="1"/>
</dbReference>
<dbReference type="SMART" id="SM01288">
    <property type="entry name" value="FISNA"/>
    <property type="match status" value="1"/>
</dbReference>
<feature type="domain" description="B30.2/SPRY" evidence="7">
    <location>
        <begin position="793"/>
        <end position="989"/>
    </location>
</feature>
<dbReference type="CDD" id="cd08321">
    <property type="entry name" value="Pyrin_ASC-like"/>
    <property type="match status" value="1"/>
</dbReference>
<dbReference type="Pfam" id="PF05729">
    <property type="entry name" value="NACHT"/>
    <property type="match status" value="1"/>
</dbReference>
<dbReference type="SMART" id="SM00449">
    <property type="entry name" value="SPRY"/>
    <property type="match status" value="1"/>
</dbReference>
<dbReference type="SMART" id="SM00589">
    <property type="entry name" value="PRY"/>
    <property type="match status" value="1"/>
</dbReference>
<keyword evidence="3" id="KW-0433">Leucine-rich repeat</keyword>
<dbReference type="PROSITE" id="PS50824">
    <property type="entry name" value="DAPIN"/>
    <property type="match status" value="1"/>
</dbReference>
<dbReference type="SMART" id="SM01289">
    <property type="entry name" value="PYRIN"/>
    <property type="match status" value="1"/>
</dbReference>
<evidence type="ECO:0000256" key="5">
    <source>
        <dbReference type="ARBA" id="ARBA00022741"/>
    </source>
</evidence>
<evidence type="ECO:0000256" key="2">
    <source>
        <dbReference type="ARBA" id="ARBA00022490"/>
    </source>
</evidence>
<dbReference type="SUPFAM" id="SSF52047">
    <property type="entry name" value="RNI-like"/>
    <property type="match status" value="1"/>
</dbReference>
<accession>A0A8T2KYJ0</accession>
<evidence type="ECO:0000256" key="3">
    <source>
        <dbReference type="ARBA" id="ARBA00022614"/>
    </source>
</evidence>
<dbReference type="Pfam" id="PF02758">
    <property type="entry name" value="PYRIN"/>
    <property type="match status" value="1"/>
</dbReference>
<sequence>MASVCEVLLQTLDDLVDEDLKRFRWHLQQPNLPELSPIPKAHLENKSRCDLVSVIHEHFGDPAAKKLAVEILKKMNKHNLVEKLANATNANGICSKEKPKTVQRKLKESLRERCSVILHEKLINDLSCKLSQVYTDLYIVKGVRGGVYTEHEIRQIDALPRMSPGDKPSIKSCDIFKACPEEKTPLRKMLTLGTAGVGKTLTVKKFILDWAEGKANSDIDYIFPLPFRNLNPITEKCSLVQLVHHHFPCTKSESTSLFNDKKVLFIFDGLDESRLDLNFAKNTVIRDVEHETTLGVLITNLIKGEMLPSALVWVTSRHAAASHALEYFHQVTEILGFSDEQKVEFIKKVIKEEDKANKVISNMRTSSSFRIMCSIPVFCWLYTSVHQHTDDQEIPTTLTGMYAEFLSHQIKLSEKKYQKTDNIVLKLGRLAFLQLHKGNLIFYEEDLRACGIDIEKASVYCGVCTQIFKQDSEIEEKRCFSFVHLSLQEFLAAIYVFHAQRNYNRNPVLHSLTGKLKWIVHHSLLDLYKTTIDEALQSKNCHLELFLRFLLGLSLESNQKRLRKLLPDIKKRDHNADGIVSYLKEKIRSNISPERSINLFFCLDELKDDSLVEEVQSYVKHGSLASKELSPTQWSALVFLLLTSEDTQKLFDLKKYAQTEEGLRRLLPVVGNSNRSLLDQCSLTSASCKELASAMTSSYSFLRHLDVSDNNLQDSGVQMLADGLKVPHCKLETLRLSGCMVTEKGCSHLASALKDNPLHLKELDLSYNNPGDHGMNSLNERHDDPDCSLEKLSFDYCGPMRMVTGPQKYICELTLDPNTAHHHLSLLEGNRKVTWMKEDQRYPDHPDRFMFKEQVLCTEGLSRRCYWEVGWSGQGIHIGAAYKSLRRDGPGEDCWLGHNDESWKLHCSRDSYTAWHHKINIYQSVACSPKIGVFLDWEAGTLSFYNICTETNTLEHLHTFNETFKEPLYPGFRVLNASAWLNYNSGLSF</sequence>
<dbReference type="Gene3D" id="2.60.120.920">
    <property type="match status" value="1"/>
</dbReference>
<dbReference type="OrthoDB" id="120976at2759"/>
<dbReference type="InterPro" id="IPR011029">
    <property type="entry name" value="DEATH-like_dom_sf"/>
</dbReference>
<evidence type="ECO:0000259" key="8">
    <source>
        <dbReference type="PROSITE" id="PS50824"/>
    </source>
</evidence>
<dbReference type="InterPro" id="IPR041267">
    <property type="entry name" value="NLRP_HD2"/>
</dbReference>
<dbReference type="PRINTS" id="PR01407">
    <property type="entry name" value="BUTYPHLNCDUF"/>
</dbReference>
<keyword evidence="5" id="KW-0547">Nucleotide-binding</keyword>
<name>A0A8T2KYJ0_ASTMX</name>
<evidence type="ECO:0000256" key="4">
    <source>
        <dbReference type="ARBA" id="ARBA00022737"/>
    </source>
</evidence>
<dbReference type="InterPro" id="IPR001611">
    <property type="entry name" value="Leu-rich_rpt"/>
</dbReference>
<evidence type="ECO:0000313" key="11">
    <source>
        <dbReference type="Proteomes" id="UP000752171"/>
    </source>
</evidence>
<comment type="subcellular location">
    <subcellularLocation>
        <location evidence="1">Cytoplasm</location>
    </subcellularLocation>
</comment>
<dbReference type="InterPro" id="IPR004020">
    <property type="entry name" value="DAPIN"/>
</dbReference>
<dbReference type="Pfam" id="PF13516">
    <property type="entry name" value="LRR_6"/>
    <property type="match status" value="2"/>
</dbReference>
<dbReference type="InterPro" id="IPR041075">
    <property type="entry name" value="NOD1/2_WH"/>
</dbReference>
<keyword evidence="2" id="KW-0963">Cytoplasm</keyword>
<dbReference type="Proteomes" id="UP000752171">
    <property type="component" value="Unassembled WGS sequence"/>
</dbReference>
<dbReference type="Pfam" id="PF17779">
    <property type="entry name" value="WHD_NOD2"/>
    <property type="match status" value="1"/>
</dbReference>
<dbReference type="InterPro" id="IPR003879">
    <property type="entry name" value="Butyrophylin_SPRY"/>
</dbReference>
<protein>
    <submittedName>
        <fullName evidence="10">NACHT, LRR and PYD domains-containing protein 12-like</fullName>
    </submittedName>
</protein>
<keyword evidence="4" id="KW-0677">Repeat</keyword>
<dbReference type="Pfam" id="PF14484">
    <property type="entry name" value="FISNA"/>
    <property type="match status" value="1"/>
</dbReference>
<evidence type="ECO:0000313" key="10">
    <source>
        <dbReference type="EMBL" id="KAG9262752.1"/>
    </source>
</evidence>
<dbReference type="Gene3D" id="3.40.50.300">
    <property type="entry name" value="P-loop containing nucleotide triphosphate hydrolases"/>
    <property type="match status" value="1"/>
</dbReference>
<comment type="caution">
    <text evidence="10">The sequence shown here is derived from an EMBL/GenBank/DDBJ whole genome shotgun (WGS) entry which is preliminary data.</text>
</comment>
<dbReference type="SUPFAM" id="SSF49899">
    <property type="entry name" value="Concanavalin A-like lectins/glucanases"/>
    <property type="match status" value="1"/>
</dbReference>
<dbReference type="SUPFAM" id="SSF52540">
    <property type="entry name" value="P-loop containing nucleoside triphosphate hydrolases"/>
    <property type="match status" value="1"/>
</dbReference>
<dbReference type="CDD" id="cd16040">
    <property type="entry name" value="SPRY_PRY_SNTX"/>
    <property type="match status" value="1"/>
</dbReference>
<dbReference type="InterPro" id="IPR027417">
    <property type="entry name" value="P-loop_NTPase"/>
</dbReference>
<feature type="domain" description="NACHT" evidence="9">
    <location>
        <begin position="187"/>
        <end position="317"/>
    </location>
</feature>
<dbReference type="InterPro" id="IPR032675">
    <property type="entry name" value="LRR_dom_sf"/>
</dbReference>
<evidence type="ECO:0000259" key="9">
    <source>
        <dbReference type="PROSITE" id="PS50837"/>
    </source>
</evidence>
<reference evidence="10 11" key="1">
    <citation type="submission" date="2021-07" db="EMBL/GenBank/DDBJ databases">
        <authorList>
            <person name="Imarazene B."/>
            <person name="Zahm M."/>
            <person name="Klopp C."/>
            <person name="Cabau C."/>
            <person name="Beille S."/>
            <person name="Jouanno E."/>
            <person name="Castinel A."/>
            <person name="Lluch J."/>
            <person name="Gil L."/>
            <person name="Kuchtly C."/>
            <person name="Lopez Roques C."/>
            <person name="Donnadieu C."/>
            <person name="Parrinello H."/>
            <person name="Journot L."/>
            <person name="Du K."/>
            <person name="Schartl M."/>
            <person name="Retaux S."/>
            <person name="Guiguen Y."/>
        </authorList>
    </citation>
    <scope>NUCLEOTIDE SEQUENCE [LARGE SCALE GENOMIC DNA]</scope>
    <source>
        <strain evidence="10">Pach_M1</strain>
        <tissue evidence="10">Testis</tissue>
    </source>
</reference>
<organism evidence="10 11">
    <name type="scientific">Astyanax mexicanus</name>
    <name type="common">Blind cave fish</name>
    <name type="synonym">Astyanax fasciatus mexicanus</name>
    <dbReference type="NCBI Taxonomy" id="7994"/>
    <lineage>
        <taxon>Eukaryota</taxon>
        <taxon>Metazoa</taxon>
        <taxon>Chordata</taxon>
        <taxon>Craniata</taxon>
        <taxon>Vertebrata</taxon>
        <taxon>Euteleostomi</taxon>
        <taxon>Actinopterygii</taxon>
        <taxon>Neopterygii</taxon>
        <taxon>Teleostei</taxon>
        <taxon>Ostariophysi</taxon>
        <taxon>Characiformes</taxon>
        <taxon>Characoidei</taxon>
        <taxon>Acestrorhamphidae</taxon>
        <taxon>Acestrorhamphinae</taxon>
        <taxon>Astyanax</taxon>
    </lineage>
</organism>
<dbReference type="InterPro" id="IPR043136">
    <property type="entry name" value="B30.2/SPRY_sf"/>
</dbReference>
<dbReference type="Gene3D" id="3.80.10.10">
    <property type="entry name" value="Ribonuclease Inhibitor"/>
    <property type="match status" value="1"/>
</dbReference>
<dbReference type="GO" id="GO:0005524">
    <property type="term" value="F:ATP binding"/>
    <property type="evidence" value="ECO:0007669"/>
    <property type="project" value="UniProtKB-KW"/>
</dbReference>
<proteinExistence type="predicted"/>
<evidence type="ECO:0000256" key="6">
    <source>
        <dbReference type="ARBA" id="ARBA00022840"/>
    </source>
</evidence>
<dbReference type="SUPFAM" id="SSF47986">
    <property type="entry name" value="DEATH domain"/>
    <property type="match status" value="1"/>
</dbReference>
<dbReference type="InterPro" id="IPR001870">
    <property type="entry name" value="B30.2/SPRY"/>
</dbReference>
<dbReference type="AlphaFoldDB" id="A0A8T2KYJ0"/>
<dbReference type="Pfam" id="PF17776">
    <property type="entry name" value="NLRC4_HD2"/>
    <property type="match status" value="1"/>
</dbReference>
<dbReference type="Pfam" id="PF13765">
    <property type="entry name" value="PRY"/>
    <property type="match status" value="1"/>
</dbReference>
<keyword evidence="6" id="KW-0067">ATP-binding</keyword>
<dbReference type="PROSITE" id="PS50837">
    <property type="entry name" value="NACHT"/>
    <property type="match status" value="1"/>
</dbReference>
<dbReference type="PANTHER" id="PTHR24106">
    <property type="entry name" value="NACHT, LRR AND CARD DOMAINS-CONTAINING"/>
    <property type="match status" value="1"/>
</dbReference>
<evidence type="ECO:0000259" key="7">
    <source>
        <dbReference type="PROSITE" id="PS50188"/>
    </source>
</evidence>
<dbReference type="PROSITE" id="PS50188">
    <property type="entry name" value="B302_SPRY"/>
    <property type="match status" value="1"/>
</dbReference>
<dbReference type="SMART" id="SM00368">
    <property type="entry name" value="LRR_RI"/>
    <property type="match status" value="2"/>
</dbReference>
<dbReference type="EMBL" id="JAICCE010000021">
    <property type="protein sequence ID" value="KAG9262752.1"/>
    <property type="molecule type" value="Genomic_DNA"/>
</dbReference>
<dbReference type="InterPro" id="IPR013320">
    <property type="entry name" value="ConA-like_dom_sf"/>
</dbReference>
<dbReference type="Pfam" id="PF00622">
    <property type="entry name" value="SPRY"/>
    <property type="match status" value="1"/>
</dbReference>
<dbReference type="GO" id="GO:0005737">
    <property type="term" value="C:cytoplasm"/>
    <property type="evidence" value="ECO:0007669"/>
    <property type="project" value="UniProtKB-SubCell"/>
</dbReference>
<dbReference type="InterPro" id="IPR007111">
    <property type="entry name" value="NACHT_NTPase"/>
</dbReference>
<dbReference type="Gene3D" id="1.10.533.10">
    <property type="entry name" value="Death Domain, Fas"/>
    <property type="match status" value="1"/>
</dbReference>
<dbReference type="InterPro" id="IPR003877">
    <property type="entry name" value="SPRY_dom"/>
</dbReference>
<gene>
    <name evidence="10" type="primary">NLRP12</name>
    <name evidence="10" type="ORF">AMEX_G24582</name>
</gene>
<feature type="domain" description="Pyrin" evidence="8">
    <location>
        <begin position="1"/>
        <end position="90"/>
    </location>
</feature>